<dbReference type="EMBL" id="JACVXA010000031">
    <property type="protein sequence ID" value="MBE3638763.1"/>
    <property type="molecule type" value="Genomic_DNA"/>
</dbReference>
<dbReference type="SUPFAM" id="SSF56655">
    <property type="entry name" value="Carbohydrate phosphatase"/>
    <property type="match status" value="1"/>
</dbReference>
<organism evidence="6 7">
    <name type="scientific">Mangrovicoccus algicola</name>
    <dbReference type="NCBI Taxonomy" id="2771008"/>
    <lineage>
        <taxon>Bacteria</taxon>
        <taxon>Pseudomonadati</taxon>
        <taxon>Pseudomonadota</taxon>
        <taxon>Alphaproteobacteria</taxon>
        <taxon>Rhodobacterales</taxon>
        <taxon>Paracoccaceae</taxon>
        <taxon>Mangrovicoccus</taxon>
    </lineage>
</organism>
<reference evidence="6" key="1">
    <citation type="submission" date="2020-09" db="EMBL/GenBank/DDBJ databases">
        <title>A novel bacterium of genus Mangrovicoccus, isolated from South China Sea.</title>
        <authorList>
            <person name="Huang H."/>
            <person name="Mo K."/>
            <person name="Hu Y."/>
        </authorList>
    </citation>
    <scope>NUCLEOTIDE SEQUENCE</scope>
    <source>
        <strain evidence="6">HB182678</strain>
    </source>
</reference>
<feature type="binding site" evidence="5">
    <location>
        <position position="207"/>
    </location>
    <ligand>
        <name>Mg(2+)</name>
        <dbReference type="ChEBI" id="CHEBI:18420"/>
        <label>1</label>
        <note>catalytic</note>
    </ligand>
</feature>
<feature type="binding site" evidence="5">
    <location>
        <position position="87"/>
    </location>
    <ligand>
        <name>Mg(2+)</name>
        <dbReference type="ChEBI" id="CHEBI:18420"/>
        <label>1</label>
        <note>catalytic</note>
    </ligand>
</feature>
<keyword evidence="4 5" id="KW-0460">Magnesium</keyword>
<evidence type="ECO:0000256" key="5">
    <source>
        <dbReference type="PIRSR" id="PIRSR600760-2"/>
    </source>
</evidence>
<evidence type="ECO:0000256" key="1">
    <source>
        <dbReference type="ARBA" id="ARBA00009759"/>
    </source>
</evidence>
<keyword evidence="2 5" id="KW-0479">Metal-binding</keyword>
<dbReference type="Gene3D" id="3.30.540.10">
    <property type="entry name" value="Fructose-1,6-Bisphosphatase, subunit A, domain 1"/>
    <property type="match status" value="1"/>
</dbReference>
<keyword evidence="3" id="KW-0378">Hydrolase</keyword>
<comment type="similarity">
    <text evidence="1">Belongs to the inositol monophosphatase superfamily.</text>
</comment>
<evidence type="ECO:0000256" key="2">
    <source>
        <dbReference type="ARBA" id="ARBA00022723"/>
    </source>
</evidence>
<feature type="binding site" evidence="5">
    <location>
        <position position="88"/>
    </location>
    <ligand>
        <name>Mg(2+)</name>
        <dbReference type="ChEBI" id="CHEBI:18420"/>
        <label>1</label>
        <note>catalytic</note>
    </ligand>
</feature>
<evidence type="ECO:0000313" key="6">
    <source>
        <dbReference type="EMBL" id="MBE3638763.1"/>
    </source>
</evidence>
<dbReference type="GO" id="GO:0046872">
    <property type="term" value="F:metal ion binding"/>
    <property type="evidence" value="ECO:0007669"/>
    <property type="project" value="UniProtKB-KW"/>
</dbReference>
<dbReference type="PROSITE" id="PS00629">
    <property type="entry name" value="IMP_1"/>
    <property type="match status" value="1"/>
</dbReference>
<protein>
    <submittedName>
        <fullName evidence="6">3'(2'),5'-bisphosphate nucleotidase CysQ</fullName>
    </submittedName>
</protein>
<dbReference type="InterPro" id="IPR000760">
    <property type="entry name" value="Inositol_monophosphatase-like"/>
</dbReference>
<keyword evidence="7" id="KW-1185">Reference proteome</keyword>
<dbReference type="RefSeq" id="WP_193182697.1">
    <property type="nucleotide sequence ID" value="NZ_JACVXA010000031.1"/>
</dbReference>
<dbReference type="GO" id="GO:0006020">
    <property type="term" value="P:inositol metabolic process"/>
    <property type="evidence" value="ECO:0007669"/>
    <property type="project" value="TreeGrafter"/>
</dbReference>
<dbReference type="Gene3D" id="3.40.190.80">
    <property type="match status" value="1"/>
</dbReference>
<comment type="cofactor">
    <cofactor evidence="5">
        <name>Mg(2+)</name>
        <dbReference type="ChEBI" id="CHEBI:18420"/>
    </cofactor>
</comment>
<dbReference type="GO" id="GO:0046854">
    <property type="term" value="P:phosphatidylinositol phosphate biosynthetic process"/>
    <property type="evidence" value="ECO:0007669"/>
    <property type="project" value="InterPro"/>
</dbReference>
<gene>
    <name evidence="6" type="ORF">ICN82_11155</name>
</gene>
<dbReference type="PRINTS" id="PR00377">
    <property type="entry name" value="IMPHPHTASES"/>
</dbReference>
<dbReference type="Proteomes" id="UP000609121">
    <property type="component" value="Unassembled WGS sequence"/>
</dbReference>
<feature type="binding site" evidence="5">
    <location>
        <position position="85"/>
    </location>
    <ligand>
        <name>Mg(2+)</name>
        <dbReference type="ChEBI" id="CHEBI:18420"/>
        <label>1</label>
        <note>catalytic</note>
    </ligand>
</feature>
<comment type="caution">
    <text evidence="6">The sequence shown here is derived from an EMBL/GenBank/DDBJ whole genome shotgun (WGS) entry which is preliminary data.</text>
</comment>
<dbReference type="CDD" id="cd01638">
    <property type="entry name" value="CysQ"/>
    <property type="match status" value="1"/>
</dbReference>
<evidence type="ECO:0000256" key="3">
    <source>
        <dbReference type="ARBA" id="ARBA00022801"/>
    </source>
</evidence>
<dbReference type="GO" id="GO:0007165">
    <property type="term" value="P:signal transduction"/>
    <property type="evidence" value="ECO:0007669"/>
    <property type="project" value="TreeGrafter"/>
</dbReference>
<dbReference type="Pfam" id="PF00459">
    <property type="entry name" value="Inositol_P"/>
    <property type="match status" value="1"/>
</dbReference>
<name>A0A8J6YT85_9RHOB</name>
<dbReference type="InterPro" id="IPR020550">
    <property type="entry name" value="Inositol_monophosphatase_CS"/>
</dbReference>
<dbReference type="InterPro" id="IPR020583">
    <property type="entry name" value="Inositol_monoP_metal-BS"/>
</dbReference>
<proteinExistence type="inferred from homology"/>
<feature type="binding site" evidence="5">
    <location>
        <position position="67"/>
    </location>
    <ligand>
        <name>Mg(2+)</name>
        <dbReference type="ChEBI" id="CHEBI:18420"/>
        <label>1</label>
        <note>catalytic</note>
    </ligand>
</feature>
<evidence type="ECO:0000313" key="7">
    <source>
        <dbReference type="Proteomes" id="UP000609121"/>
    </source>
</evidence>
<dbReference type="GO" id="GO:0008934">
    <property type="term" value="F:inositol monophosphate 1-phosphatase activity"/>
    <property type="evidence" value="ECO:0007669"/>
    <property type="project" value="TreeGrafter"/>
</dbReference>
<accession>A0A8J6YT85</accession>
<dbReference type="PANTHER" id="PTHR20854:SF4">
    <property type="entry name" value="INOSITOL-1-MONOPHOSPHATASE-RELATED"/>
    <property type="match status" value="1"/>
</dbReference>
<dbReference type="AlphaFoldDB" id="A0A8J6YT85"/>
<evidence type="ECO:0000256" key="4">
    <source>
        <dbReference type="ARBA" id="ARBA00022842"/>
    </source>
</evidence>
<dbReference type="PROSITE" id="PS00630">
    <property type="entry name" value="IMP_2"/>
    <property type="match status" value="1"/>
</dbReference>
<dbReference type="PANTHER" id="PTHR20854">
    <property type="entry name" value="INOSITOL MONOPHOSPHATASE"/>
    <property type="match status" value="1"/>
</dbReference>
<sequence>MPGNDLTLLREAALSAGEIALRFFDGGAESWEKPGNQGLVTEADLAVDAHLAAQLTAARPGYGWLSEETQDDPHRLSTPRVFVIDPIDGTRSFANGDRTWALSLAVVEGGVPVAAVIHLPARRLTYTAETGGGAWLNGKRRLSATATEGLEGADILANRLSMEPVHWPGGVPRIRREFRASLAYRMALVAEGRFDAMATFRDTWDWDIAAGALIAAEAGATVTDGFGQALTFNTLERHNPGLVCAAPGVHPALMAHRRPD</sequence>